<evidence type="ECO:0000313" key="3">
    <source>
        <dbReference type="Proteomes" id="UP000186601"/>
    </source>
</evidence>
<dbReference type="OrthoDB" id="196165at2759"/>
<dbReference type="EMBL" id="MLYV02001349">
    <property type="protein sequence ID" value="PSR70517.1"/>
    <property type="molecule type" value="Genomic_DNA"/>
</dbReference>
<dbReference type="AlphaFoldDB" id="A0A2R6NDS1"/>
<feature type="region of interest" description="Disordered" evidence="1">
    <location>
        <begin position="82"/>
        <end position="150"/>
    </location>
</feature>
<proteinExistence type="predicted"/>
<name>A0A2R6NDS1_9APHY</name>
<evidence type="ECO:0000256" key="1">
    <source>
        <dbReference type="SAM" id="MobiDB-lite"/>
    </source>
</evidence>
<protein>
    <submittedName>
        <fullName evidence="2">Uncharacterized protein</fullName>
    </submittedName>
</protein>
<reference evidence="2 3" key="1">
    <citation type="submission" date="2018-02" db="EMBL/GenBank/DDBJ databases">
        <title>Genome sequence of the basidiomycete white-rot fungus Phlebia centrifuga.</title>
        <authorList>
            <person name="Granchi Z."/>
            <person name="Peng M."/>
            <person name="de Vries R.P."/>
            <person name="Hilden K."/>
            <person name="Makela M.R."/>
            <person name="Grigoriev I."/>
            <person name="Riley R."/>
        </authorList>
    </citation>
    <scope>NUCLEOTIDE SEQUENCE [LARGE SCALE GENOMIC DNA]</scope>
    <source>
        <strain evidence="2 3">FBCC195</strain>
    </source>
</reference>
<evidence type="ECO:0000313" key="2">
    <source>
        <dbReference type="EMBL" id="PSR70517.1"/>
    </source>
</evidence>
<comment type="caution">
    <text evidence="2">The sequence shown here is derived from an EMBL/GenBank/DDBJ whole genome shotgun (WGS) entry which is preliminary data.</text>
</comment>
<keyword evidence="3" id="KW-1185">Reference proteome</keyword>
<gene>
    <name evidence="2" type="ORF">PHLCEN_2v13556</name>
</gene>
<dbReference type="Proteomes" id="UP000186601">
    <property type="component" value="Unassembled WGS sequence"/>
</dbReference>
<feature type="compositionally biased region" description="Basic and acidic residues" evidence="1">
    <location>
        <begin position="86"/>
        <end position="96"/>
    </location>
</feature>
<organism evidence="2 3">
    <name type="scientific">Hermanssonia centrifuga</name>
    <dbReference type="NCBI Taxonomy" id="98765"/>
    <lineage>
        <taxon>Eukaryota</taxon>
        <taxon>Fungi</taxon>
        <taxon>Dikarya</taxon>
        <taxon>Basidiomycota</taxon>
        <taxon>Agaricomycotina</taxon>
        <taxon>Agaricomycetes</taxon>
        <taxon>Polyporales</taxon>
        <taxon>Meruliaceae</taxon>
        <taxon>Hermanssonia</taxon>
    </lineage>
</organism>
<feature type="compositionally biased region" description="Low complexity" evidence="1">
    <location>
        <begin position="109"/>
        <end position="125"/>
    </location>
</feature>
<sequence>MWHADPALPHRPPPTIVLVSAQREQKIEALGCLWAAATSIISFPPPTAPRKLPLELLHSWMRTNFKMIFKFELADRARSHFWSSKAEQRSPERDVASDDDEPESVPSQSGEVLLPEPSPSPSASSDELDDELIDHDGYPTIDFNTTPPPQPMTADDWATAAKESLEGVQYVREKYPTENLVYLAAALRKDPVHVEAGDKIVIVEEVTEFIVRVRVVGKDEVGLLPAWNTEDPLQRIARLNMRFNEVITCPRGKSSITHVHSERCMESRYVGPKVYGERGRLRDESWHGGAVEPDFPVTPRASGDFPPKLRKTVGFVSTGTKTIFRYPASHLGDKSEEEEEDGQWWWDGWEESEEVATTADEQERSSRPRVRRRTLRAFVL</sequence>
<accession>A0A2R6NDS1</accession>